<name>A0AAW9HP63_9ACTO</name>
<gene>
    <name evidence="2" type="ORF">R6G74_07525</name>
    <name evidence="3" type="ORF">R6P33_03905</name>
</gene>
<dbReference type="RefSeq" id="WP_087070348.1">
    <property type="nucleotide sequence ID" value="NZ_CAUPFC010000003.1"/>
</dbReference>
<organism evidence="2 5">
    <name type="scientific">Actinotignum timonense</name>
    <dbReference type="NCBI Taxonomy" id="1870995"/>
    <lineage>
        <taxon>Bacteria</taxon>
        <taxon>Bacillati</taxon>
        <taxon>Actinomycetota</taxon>
        <taxon>Actinomycetes</taxon>
        <taxon>Actinomycetales</taxon>
        <taxon>Actinomycetaceae</taxon>
        <taxon>Actinotignum</taxon>
    </lineage>
</organism>
<evidence type="ECO:0008006" key="6">
    <source>
        <dbReference type="Google" id="ProtNLM"/>
    </source>
</evidence>
<evidence type="ECO:0000313" key="5">
    <source>
        <dbReference type="Proteomes" id="UP001288320"/>
    </source>
</evidence>
<keyword evidence="1" id="KW-0812">Transmembrane</keyword>
<keyword evidence="1" id="KW-1133">Transmembrane helix</keyword>
<evidence type="ECO:0000256" key="1">
    <source>
        <dbReference type="SAM" id="Phobius"/>
    </source>
</evidence>
<proteinExistence type="predicted"/>
<accession>A0AAW9HP63</accession>
<feature type="transmembrane region" description="Helical" evidence="1">
    <location>
        <begin position="49"/>
        <end position="69"/>
    </location>
</feature>
<comment type="caution">
    <text evidence="2">The sequence shown here is derived from an EMBL/GenBank/DDBJ whole genome shotgun (WGS) entry which is preliminary data.</text>
</comment>
<dbReference type="EMBL" id="JAWNFV010000016">
    <property type="protein sequence ID" value="MDY5141151.1"/>
    <property type="molecule type" value="Genomic_DNA"/>
</dbReference>
<keyword evidence="1" id="KW-0472">Membrane</keyword>
<protein>
    <recommendedName>
        <fullName evidence="6">PH domain-containing protein</fullName>
    </recommendedName>
</protein>
<evidence type="ECO:0000313" key="3">
    <source>
        <dbReference type="EMBL" id="MDY5146169.1"/>
    </source>
</evidence>
<dbReference type="Proteomes" id="UP001284901">
    <property type="component" value="Unassembled WGS sequence"/>
</dbReference>
<feature type="transmembrane region" description="Helical" evidence="1">
    <location>
        <begin position="16"/>
        <end position="37"/>
    </location>
</feature>
<keyword evidence="4" id="KW-1185">Reference proteome</keyword>
<dbReference type="Proteomes" id="UP001288320">
    <property type="component" value="Unassembled WGS sequence"/>
</dbReference>
<dbReference type="GeneID" id="92812863"/>
<dbReference type="AlphaFoldDB" id="A0AAW9HP63"/>
<sequence>MSTYPREPRVFSQAKIFLPVGGIGVFLLGLTVIALATSDEASRPDDATLGIIFCSIAIIPCLWFLWMGLARRFGVDNEKVWSRFAPVFYREIYFSDITRITFDNLGFRLYNRQNKFLGVAINRFDYTLAYLRILEELKYRRFTVGDVAPRDPRWPQAAQELRNALASEAYRNHQNYYDNHPAELHELTALAQGR</sequence>
<dbReference type="EMBL" id="JAWNFY010000008">
    <property type="protein sequence ID" value="MDY5146169.1"/>
    <property type="molecule type" value="Genomic_DNA"/>
</dbReference>
<evidence type="ECO:0000313" key="2">
    <source>
        <dbReference type="EMBL" id="MDY5141151.1"/>
    </source>
</evidence>
<evidence type="ECO:0000313" key="4">
    <source>
        <dbReference type="Proteomes" id="UP001284901"/>
    </source>
</evidence>
<reference evidence="2 4" key="1">
    <citation type="submission" date="2023-10" db="EMBL/GenBank/DDBJ databases">
        <title>Whole Genome based description of the genera Actinobaculum and Actinotignum reveals a complex phylogenetic relationship within the species included in the genus Actinotignum.</title>
        <authorList>
            <person name="Jensen C.S."/>
            <person name="Dargis R."/>
            <person name="Kemp M."/>
            <person name="Christensen J.J."/>
        </authorList>
    </citation>
    <scope>NUCLEOTIDE SEQUENCE</scope>
    <source>
        <strain evidence="3 4">SLA_B089</strain>
        <strain evidence="2">SLA_B245</strain>
    </source>
</reference>